<dbReference type="PANTHER" id="PTHR40061:SF1">
    <property type="entry name" value="SPORULATION PROTEIN YLMC-RELATED"/>
    <property type="match status" value="1"/>
</dbReference>
<dbReference type="SUPFAM" id="SSF50346">
    <property type="entry name" value="PRC-barrel domain"/>
    <property type="match status" value="1"/>
</dbReference>
<dbReference type="NCBIfam" id="TIGR02888">
    <property type="entry name" value="spore_YlmC_YmxH"/>
    <property type="match status" value="1"/>
</dbReference>
<dbReference type="InterPro" id="IPR014238">
    <property type="entry name" value="Spore_YlmC/YmxH"/>
</dbReference>
<keyword evidence="3" id="KW-1185">Reference proteome</keyword>
<gene>
    <name evidence="2" type="ORF">OUY18_02915</name>
</gene>
<accession>A0ABT4BQM9</accession>
<name>A0ABT4BQM9_9FIRM</name>
<dbReference type="InterPro" id="IPR011033">
    <property type="entry name" value="PRC_barrel-like_sf"/>
</dbReference>
<evidence type="ECO:0000313" key="2">
    <source>
        <dbReference type="EMBL" id="MCY1713207.1"/>
    </source>
</evidence>
<organism evidence="2 3">
    <name type="scientific">Caproiciproducens galactitolivorans</name>
    <dbReference type="NCBI Taxonomy" id="642589"/>
    <lineage>
        <taxon>Bacteria</taxon>
        <taxon>Bacillati</taxon>
        <taxon>Bacillota</taxon>
        <taxon>Clostridia</taxon>
        <taxon>Eubacteriales</taxon>
        <taxon>Acutalibacteraceae</taxon>
        <taxon>Caproiciproducens</taxon>
    </lineage>
</organism>
<reference evidence="2 3" key="1">
    <citation type="submission" date="2022-11" db="EMBL/GenBank/DDBJ databases">
        <authorList>
            <person name="Caiyu Z."/>
        </authorList>
    </citation>
    <scope>NUCLEOTIDE SEQUENCE [LARGE SCALE GENOMIC DNA]</scope>
    <source>
        <strain evidence="2 3">YR-4</strain>
    </source>
</reference>
<evidence type="ECO:0000259" key="1">
    <source>
        <dbReference type="Pfam" id="PF05239"/>
    </source>
</evidence>
<feature type="domain" description="PRC-barrel" evidence="1">
    <location>
        <begin position="7"/>
        <end position="75"/>
    </location>
</feature>
<dbReference type="PANTHER" id="PTHR40061">
    <property type="entry name" value="SPORULATION PROTEIN YLMC-RELATED"/>
    <property type="match status" value="1"/>
</dbReference>
<dbReference type="Pfam" id="PF05239">
    <property type="entry name" value="PRC"/>
    <property type="match status" value="1"/>
</dbReference>
<dbReference type="InterPro" id="IPR027275">
    <property type="entry name" value="PRC-brl_dom"/>
</dbReference>
<protein>
    <submittedName>
        <fullName evidence="2">YlmC/YmxH family sporulation protein</fullName>
    </submittedName>
</protein>
<proteinExistence type="predicted"/>
<evidence type="ECO:0000313" key="3">
    <source>
        <dbReference type="Proteomes" id="UP001082703"/>
    </source>
</evidence>
<sequence>MNCRIIDMRHKEVINIKDGMRIGCVCDVEIDTADARVIAIVIYGRLRWFGLLGREDDIIIKWQDIQVIGDDTILVCYNNCCHTRKRPRGFGGFFGNN</sequence>
<dbReference type="EMBL" id="JAPOHA010000002">
    <property type="protein sequence ID" value="MCY1713207.1"/>
    <property type="molecule type" value="Genomic_DNA"/>
</dbReference>
<dbReference type="Proteomes" id="UP001082703">
    <property type="component" value="Unassembled WGS sequence"/>
</dbReference>
<dbReference type="Gene3D" id="2.30.30.240">
    <property type="entry name" value="PRC-barrel domain"/>
    <property type="match status" value="1"/>
</dbReference>
<dbReference type="RefSeq" id="WP_268057205.1">
    <property type="nucleotide sequence ID" value="NZ_JAPOHA010000002.1"/>
</dbReference>
<comment type="caution">
    <text evidence="2">The sequence shown here is derived from an EMBL/GenBank/DDBJ whole genome shotgun (WGS) entry which is preliminary data.</text>
</comment>